<sequence>MNVHNVNPQQSLFFPFLEDNLFLVRVNLVFSNLISSSQICGELCPNDKISITKFERLFMPTIKDIARLAGVSHGTVSNVLNQRGNVSAAKISAVKAAADRLGYQANAQAKTLRGGNSKSIALVVPDMRAERYHNLYSGMNSFFSKNGYRIEIFVTGENEEVEKKQLALLASHQCHGVVVVSCFASADLYYKRLSIPSEKIIFAYRNPVGANLFFDINAQKEIKHLTATIRKKGYKNIGVFTEPEKYSNMLKFMQYLTDAFADEENIKIQHFSSPDCECHKIAFEFFQDIPLDAIICSDFDKIRHIRNACHLGSSQDCPPIYALSGDELHLEENLYCYPVNYENLGNKVAHHLINDQERNLDLQLKSHDDYRIFFPKIHSPSQPNKITFLSIPSPSTDALEKLLPHFFRTTGIKVEITRMPFDQLIEITNKLTASIEYDLIRIDIATLPWLAEKIFEPLKNLTQDLLYLLDSFPKEVTERYSKVNDIAYTLPFDPSAQMLFYRHDLFEDQRIRRIYFEKFRHEMNVPENFEQYDRLSLFFSDLRQQGEITSTGSCANTGGTEVIATEFLLRYYAKGGRLLHNKPPARLIPEIAEDVLYKYIQSLDHNLCINSNWWQDAITQFEHGNLSMLLIYNNLFSNVAHSNLSSSIGYSVVPGGKPLLGGGAIGIAKNSENKLQCALFMQWLFSPTITEQIVLLGGSSASYYQYNNVKITDYYPWLSLTEKSSASGIRENAFHDGTYFDLHHAEEIIGNGISQVIEKNINITDSIKKINIELEKCRKN</sequence>
<feature type="domain" description="HTH lacI-type" evidence="4">
    <location>
        <begin position="60"/>
        <end position="114"/>
    </location>
</feature>
<name>A0A3N6SF76_9GAMM</name>
<organism evidence="5 6">
    <name type="scientific">Erwinia psidii</name>
    <dbReference type="NCBI Taxonomy" id="69224"/>
    <lineage>
        <taxon>Bacteria</taxon>
        <taxon>Pseudomonadati</taxon>
        <taxon>Pseudomonadota</taxon>
        <taxon>Gammaproteobacteria</taxon>
        <taxon>Enterobacterales</taxon>
        <taxon>Erwiniaceae</taxon>
        <taxon>Erwinia</taxon>
    </lineage>
</organism>
<dbReference type="EMBL" id="RHHM01000001">
    <property type="protein sequence ID" value="RQM40110.1"/>
    <property type="molecule type" value="Genomic_DNA"/>
</dbReference>
<keyword evidence="2" id="KW-0238">DNA-binding</keyword>
<dbReference type="Pfam" id="PF00356">
    <property type="entry name" value="LacI"/>
    <property type="match status" value="1"/>
</dbReference>
<dbReference type="CDD" id="cd01392">
    <property type="entry name" value="HTH_LacI"/>
    <property type="match status" value="1"/>
</dbReference>
<dbReference type="PANTHER" id="PTHR30146:SF109">
    <property type="entry name" value="HTH-TYPE TRANSCRIPTIONAL REGULATOR GALS"/>
    <property type="match status" value="1"/>
</dbReference>
<dbReference type="Gene3D" id="3.40.190.10">
    <property type="entry name" value="Periplasmic binding protein-like II"/>
    <property type="match status" value="2"/>
</dbReference>
<dbReference type="Gene3D" id="1.10.260.40">
    <property type="entry name" value="lambda repressor-like DNA-binding domains"/>
    <property type="match status" value="1"/>
</dbReference>
<dbReference type="PANTHER" id="PTHR30146">
    <property type="entry name" value="LACI-RELATED TRANSCRIPTIONAL REPRESSOR"/>
    <property type="match status" value="1"/>
</dbReference>
<evidence type="ECO:0000256" key="1">
    <source>
        <dbReference type="ARBA" id="ARBA00023015"/>
    </source>
</evidence>
<evidence type="ECO:0000259" key="4">
    <source>
        <dbReference type="PROSITE" id="PS50932"/>
    </source>
</evidence>
<keyword evidence="6" id="KW-1185">Reference proteome</keyword>
<evidence type="ECO:0000256" key="3">
    <source>
        <dbReference type="ARBA" id="ARBA00023163"/>
    </source>
</evidence>
<dbReference type="GO" id="GO:0000976">
    <property type="term" value="F:transcription cis-regulatory region binding"/>
    <property type="evidence" value="ECO:0007669"/>
    <property type="project" value="TreeGrafter"/>
</dbReference>
<accession>A0A3N6SF76</accession>
<reference evidence="5 6" key="1">
    <citation type="submission" date="2018-10" db="EMBL/GenBank/DDBJ databases">
        <title>Draft genome sequence for the type isolate of Erwinia psidii, agent causal of bacterial blight in guava (Psidium guajava) and wilt and die-back of Eucalyptus spp.</title>
        <authorList>
            <person name="Hermenegildo P.S."/>
            <person name="Santos S.A."/>
            <person name="Guimaraes L.M.S."/>
            <person name="Vidigal P.M.P."/>
            <person name="Pereira I.C."/>
            <person name="Badel J.L."/>
            <person name="Alfenas-Zerbini P."/>
            <person name="Ferreira M.A.S.V."/>
            <person name="Alfenas A.C."/>
        </authorList>
    </citation>
    <scope>NUCLEOTIDE SEQUENCE [LARGE SCALE GENOMIC DNA]</scope>
    <source>
        <strain evidence="5 6">IBSBF 435</strain>
    </source>
</reference>
<dbReference type="Proteomes" id="UP000279457">
    <property type="component" value="Unassembled WGS sequence"/>
</dbReference>
<keyword evidence="1" id="KW-0805">Transcription regulation</keyword>
<dbReference type="PROSITE" id="PS00356">
    <property type="entry name" value="HTH_LACI_1"/>
    <property type="match status" value="1"/>
</dbReference>
<dbReference type="InterPro" id="IPR028082">
    <property type="entry name" value="Peripla_BP_I"/>
</dbReference>
<dbReference type="InterPro" id="IPR000843">
    <property type="entry name" value="HTH_LacI"/>
</dbReference>
<dbReference type="AlphaFoldDB" id="A0A3N6SF76"/>
<proteinExistence type="predicted"/>
<dbReference type="SUPFAM" id="SSF53850">
    <property type="entry name" value="Periplasmic binding protein-like II"/>
    <property type="match status" value="1"/>
</dbReference>
<evidence type="ECO:0000256" key="2">
    <source>
        <dbReference type="ARBA" id="ARBA00023125"/>
    </source>
</evidence>
<keyword evidence="3" id="KW-0804">Transcription</keyword>
<dbReference type="InterPro" id="IPR006059">
    <property type="entry name" value="SBP"/>
</dbReference>
<dbReference type="GO" id="GO:0003700">
    <property type="term" value="F:DNA-binding transcription factor activity"/>
    <property type="evidence" value="ECO:0007669"/>
    <property type="project" value="TreeGrafter"/>
</dbReference>
<dbReference type="SMART" id="SM00354">
    <property type="entry name" value="HTH_LACI"/>
    <property type="match status" value="1"/>
</dbReference>
<evidence type="ECO:0000313" key="6">
    <source>
        <dbReference type="Proteomes" id="UP000279457"/>
    </source>
</evidence>
<dbReference type="Gene3D" id="3.40.50.2300">
    <property type="match status" value="1"/>
</dbReference>
<dbReference type="InterPro" id="IPR010982">
    <property type="entry name" value="Lambda_DNA-bd_dom_sf"/>
</dbReference>
<dbReference type="GO" id="GO:0030313">
    <property type="term" value="C:cell envelope"/>
    <property type="evidence" value="ECO:0007669"/>
    <property type="project" value="UniProtKB-ARBA"/>
</dbReference>
<dbReference type="PROSITE" id="PS50932">
    <property type="entry name" value="HTH_LACI_2"/>
    <property type="match status" value="1"/>
</dbReference>
<protein>
    <submittedName>
        <fullName evidence="5">Extracellular solute-binding protein</fullName>
    </submittedName>
</protein>
<evidence type="ECO:0000313" key="5">
    <source>
        <dbReference type="EMBL" id="RQM40110.1"/>
    </source>
</evidence>
<dbReference type="SUPFAM" id="SSF53822">
    <property type="entry name" value="Periplasmic binding protein-like I"/>
    <property type="match status" value="1"/>
</dbReference>
<dbReference type="PRINTS" id="PR00036">
    <property type="entry name" value="HTHLACI"/>
</dbReference>
<gene>
    <name evidence="5" type="ORF">EB241_02115</name>
</gene>
<dbReference type="Pfam" id="PF13416">
    <property type="entry name" value="SBP_bac_8"/>
    <property type="match status" value="1"/>
</dbReference>
<comment type="caution">
    <text evidence="5">The sequence shown here is derived from an EMBL/GenBank/DDBJ whole genome shotgun (WGS) entry which is preliminary data.</text>
</comment>
<dbReference type="SUPFAM" id="SSF47413">
    <property type="entry name" value="lambda repressor-like DNA-binding domains"/>
    <property type="match status" value="1"/>
</dbReference>